<dbReference type="InterPro" id="IPR005839">
    <property type="entry name" value="Methylthiotransferase"/>
</dbReference>
<dbReference type="NCBIfam" id="TIGR01579">
    <property type="entry name" value="MiaB-like-C"/>
    <property type="match status" value="1"/>
</dbReference>
<comment type="caution">
    <text evidence="12">The sequence shown here is derived from an EMBL/GenBank/DDBJ whole genome shotgun (WGS) entry which is preliminary data.</text>
</comment>
<dbReference type="Gene3D" id="3.40.50.12160">
    <property type="entry name" value="Methylthiotransferase, N-terminal domain"/>
    <property type="match status" value="1"/>
</dbReference>
<evidence type="ECO:0000259" key="10">
    <source>
        <dbReference type="PROSITE" id="PS51449"/>
    </source>
</evidence>
<dbReference type="Gene3D" id="3.80.30.20">
    <property type="entry name" value="tm_1862 like domain"/>
    <property type="match status" value="1"/>
</dbReference>
<evidence type="ECO:0000256" key="2">
    <source>
        <dbReference type="ARBA" id="ARBA00022485"/>
    </source>
</evidence>
<accession>A0A921SUJ6</accession>
<evidence type="ECO:0000256" key="1">
    <source>
        <dbReference type="ARBA" id="ARBA00001966"/>
    </source>
</evidence>
<keyword evidence="3" id="KW-0963">Cytoplasm</keyword>
<dbReference type="PANTHER" id="PTHR11918">
    <property type="entry name" value="RADICAL SAM PROTEINS"/>
    <property type="match status" value="1"/>
</dbReference>
<dbReference type="GO" id="GO:0051539">
    <property type="term" value="F:4 iron, 4 sulfur cluster binding"/>
    <property type="evidence" value="ECO:0007669"/>
    <property type="project" value="UniProtKB-KW"/>
</dbReference>
<keyword evidence="6" id="KW-0819">tRNA processing</keyword>
<evidence type="ECO:0000259" key="11">
    <source>
        <dbReference type="PROSITE" id="PS51918"/>
    </source>
</evidence>
<dbReference type="SUPFAM" id="SSF102114">
    <property type="entry name" value="Radical SAM enzymes"/>
    <property type="match status" value="1"/>
</dbReference>
<dbReference type="PROSITE" id="PS51449">
    <property type="entry name" value="MTTASE_N"/>
    <property type="match status" value="1"/>
</dbReference>
<dbReference type="CDD" id="cd01335">
    <property type="entry name" value="Radical_SAM"/>
    <property type="match status" value="1"/>
</dbReference>
<evidence type="ECO:0000256" key="7">
    <source>
        <dbReference type="ARBA" id="ARBA00022723"/>
    </source>
</evidence>
<evidence type="ECO:0000256" key="9">
    <source>
        <dbReference type="ARBA" id="ARBA00023014"/>
    </source>
</evidence>
<proteinExistence type="predicted"/>
<dbReference type="InterPro" id="IPR006638">
    <property type="entry name" value="Elp3/MiaA/NifB-like_rSAM"/>
</dbReference>
<dbReference type="Proteomes" id="UP000757103">
    <property type="component" value="Unassembled WGS sequence"/>
</dbReference>
<dbReference type="AlphaFoldDB" id="A0A921SUJ6"/>
<reference evidence="12" key="1">
    <citation type="journal article" date="2021" name="PeerJ">
        <title>Extensive microbial diversity within the chicken gut microbiome revealed by metagenomics and culture.</title>
        <authorList>
            <person name="Gilroy R."/>
            <person name="Ravi A."/>
            <person name="Getino M."/>
            <person name="Pursley I."/>
            <person name="Horton D.L."/>
            <person name="Alikhan N.F."/>
            <person name="Baker D."/>
            <person name="Gharbi K."/>
            <person name="Hall N."/>
            <person name="Watson M."/>
            <person name="Adriaenssens E.M."/>
            <person name="Foster-Nyarko E."/>
            <person name="Jarju S."/>
            <person name="Secka A."/>
            <person name="Antonio M."/>
            <person name="Oren A."/>
            <person name="Chaudhuri R.R."/>
            <person name="La Ragione R."/>
            <person name="Hildebrand F."/>
            <person name="Pallen M.J."/>
        </authorList>
    </citation>
    <scope>NUCLEOTIDE SEQUENCE</scope>
    <source>
        <strain evidence="12">CHK121-7720</strain>
    </source>
</reference>
<evidence type="ECO:0000313" key="12">
    <source>
        <dbReference type="EMBL" id="HJG88387.1"/>
    </source>
</evidence>
<dbReference type="InterPro" id="IPR058240">
    <property type="entry name" value="rSAM_sf"/>
</dbReference>
<evidence type="ECO:0000313" key="13">
    <source>
        <dbReference type="Proteomes" id="UP000757103"/>
    </source>
</evidence>
<keyword evidence="2" id="KW-0004">4Fe-4S</keyword>
<protein>
    <submittedName>
        <fullName evidence="12">tRNA (N(6)-L-threonylcarbamoyladenosine(37)-C(2))-methylthiotransferase MtaB</fullName>
    </submittedName>
</protein>
<dbReference type="SFLD" id="SFLDG01061">
    <property type="entry name" value="methylthiotransferase"/>
    <property type="match status" value="1"/>
</dbReference>
<dbReference type="SMART" id="SM00729">
    <property type="entry name" value="Elp3"/>
    <property type="match status" value="1"/>
</dbReference>
<dbReference type="NCBIfam" id="TIGR00089">
    <property type="entry name" value="MiaB/RimO family radical SAM methylthiotransferase"/>
    <property type="match status" value="1"/>
</dbReference>
<sequence length="438" mass="49536">MIDVNTFQDKTAAYYTLGCKLNFAETSTIGKMLEAHGIRKARPGEKADVCVINTCSVTELADKKCRQTIRRIARQHPQAFIVVTGCYAQLKPDEIAHIPDVDLVLGAEQKLDILQYLGDLHKQESGHVVTTPTRDIRKFSPSCSRGDRTRYFLKVQDGCDYFCTYCTIPFARGRSRSGTIEQLTAQAREVAAAGGKEIVITGVNIGDFGKQTGETFLDLIKSLDQVEGIAHYRISSIEPNLLTDEIIAFVATSKRFAPHFHIPLQSGSDTVLKLMHRHYDTALFAHKIETIRRLLPDAFIGVDLITGVRGETEELFEESRRFVEGLDISQLHVFTYSERPGTQALKIEPVVPIPERHERCRRMLEISERKLHDFYSRFQGSTRPVLFEQPRKGAPMHGFTDNYIRVEMPYRKEWVNTCRPVRLGDFNTAGDALIATEI</sequence>
<dbReference type="FunFam" id="3.80.30.20:FF:000006">
    <property type="entry name" value="MiaB-like tRNA modifying enzyme"/>
    <property type="match status" value="1"/>
</dbReference>
<keyword evidence="7" id="KW-0479">Metal-binding</keyword>
<dbReference type="GO" id="GO:0046872">
    <property type="term" value="F:metal ion binding"/>
    <property type="evidence" value="ECO:0007669"/>
    <property type="project" value="UniProtKB-KW"/>
</dbReference>
<comment type="cofactor">
    <cofactor evidence="1">
        <name>[4Fe-4S] cluster</name>
        <dbReference type="ChEBI" id="CHEBI:49883"/>
    </cofactor>
</comment>
<dbReference type="EMBL" id="DYUD01000010">
    <property type="protein sequence ID" value="HJG88387.1"/>
    <property type="molecule type" value="Genomic_DNA"/>
</dbReference>
<dbReference type="InterPro" id="IPR013848">
    <property type="entry name" value="Methylthiotransferase_N"/>
</dbReference>
<keyword evidence="8" id="KW-0408">Iron</keyword>
<dbReference type="Pfam" id="PF04055">
    <property type="entry name" value="Radical_SAM"/>
    <property type="match status" value="1"/>
</dbReference>
<dbReference type="PROSITE" id="PS01278">
    <property type="entry name" value="MTTASE_RADICAL"/>
    <property type="match status" value="1"/>
</dbReference>
<dbReference type="SFLD" id="SFLDG01082">
    <property type="entry name" value="B12-binding_domain_containing"/>
    <property type="match status" value="1"/>
</dbReference>
<feature type="domain" description="Radical SAM core" evidence="11">
    <location>
        <begin position="145"/>
        <end position="373"/>
    </location>
</feature>
<keyword evidence="5" id="KW-0949">S-adenosyl-L-methionine</keyword>
<dbReference type="InterPro" id="IPR038135">
    <property type="entry name" value="Methylthiotransferase_N_sf"/>
</dbReference>
<dbReference type="GO" id="GO:0035598">
    <property type="term" value="F:tRNA (N(6)-L-threonylcarbamoyladenosine(37)-C(2))-methylthiotransferase activity"/>
    <property type="evidence" value="ECO:0007669"/>
    <property type="project" value="TreeGrafter"/>
</dbReference>
<dbReference type="InterPro" id="IPR023404">
    <property type="entry name" value="rSAM_horseshoe"/>
</dbReference>
<dbReference type="PROSITE" id="PS51918">
    <property type="entry name" value="RADICAL_SAM"/>
    <property type="match status" value="1"/>
</dbReference>
<dbReference type="RefSeq" id="WP_273305433.1">
    <property type="nucleotide sequence ID" value="NZ_DYUD01000010.1"/>
</dbReference>
<dbReference type="PANTHER" id="PTHR11918:SF45">
    <property type="entry name" value="THREONYLCARBAMOYLADENOSINE TRNA METHYLTHIOTRANSFERASE"/>
    <property type="match status" value="1"/>
</dbReference>
<organism evidence="12 13">
    <name type="scientific">Barnesiella viscericola</name>
    <dbReference type="NCBI Taxonomy" id="397865"/>
    <lineage>
        <taxon>Bacteria</taxon>
        <taxon>Pseudomonadati</taxon>
        <taxon>Bacteroidota</taxon>
        <taxon>Bacteroidia</taxon>
        <taxon>Bacteroidales</taxon>
        <taxon>Barnesiellaceae</taxon>
        <taxon>Barnesiella</taxon>
    </lineage>
</organism>
<name>A0A921SUJ6_9BACT</name>
<dbReference type="InterPro" id="IPR007197">
    <property type="entry name" value="rSAM"/>
</dbReference>
<reference evidence="12" key="2">
    <citation type="submission" date="2021-09" db="EMBL/GenBank/DDBJ databases">
        <authorList>
            <person name="Gilroy R."/>
        </authorList>
    </citation>
    <scope>NUCLEOTIDE SEQUENCE</scope>
    <source>
        <strain evidence="12">CHK121-7720</strain>
    </source>
</reference>
<dbReference type="InterPro" id="IPR006467">
    <property type="entry name" value="MiaB-like_bact"/>
</dbReference>
<evidence type="ECO:0000256" key="4">
    <source>
        <dbReference type="ARBA" id="ARBA00022679"/>
    </source>
</evidence>
<gene>
    <name evidence="12" type="primary">mtaB</name>
    <name evidence="12" type="ORF">K8U91_02770</name>
</gene>
<dbReference type="SFLD" id="SFLDS00029">
    <property type="entry name" value="Radical_SAM"/>
    <property type="match status" value="1"/>
</dbReference>
<evidence type="ECO:0000256" key="5">
    <source>
        <dbReference type="ARBA" id="ARBA00022691"/>
    </source>
</evidence>
<dbReference type="Pfam" id="PF00919">
    <property type="entry name" value="UPF0004"/>
    <property type="match status" value="1"/>
</dbReference>
<dbReference type="InterPro" id="IPR020612">
    <property type="entry name" value="Methylthiotransferase_CS"/>
</dbReference>
<keyword evidence="9" id="KW-0411">Iron-sulfur</keyword>
<dbReference type="FunFam" id="3.40.50.12160:FF:000004">
    <property type="entry name" value="Threonylcarbamoyladenosine tRNA methylthiotransferase MtaB"/>
    <property type="match status" value="1"/>
</dbReference>
<evidence type="ECO:0000256" key="8">
    <source>
        <dbReference type="ARBA" id="ARBA00023004"/>
    </source>
</evidence>
<keyword evidence="4" id="KW-0808">Transferase</keyword>
<feature type="domain" description="MTTase N-terminal" evidence="10">
    <location>
        <begin position="10"/>
        <end position="122"/>
    </location>
</feature>
<evidence type="ECO:0000256" key="6">
    <source>
        <dbReference type="ARBA" id="ARBA00022694"/>
    </source>
</evidence>
<evidence type="ECO:0000256" key="3">
    <source>
        <dbReference type="ARBA" id="ARBA00022490"/>
    </source>
</evidence>